<accession>A0A2T3Z5L0</accession>
<organism evidence="1 2">
    <name type="scientific">Trichoderma asperellum (strain ATCC 204424 / CBS 433.97 / NBRC 101777)</name>
    <dbReference type="NCBI Taxonomy" id="1042311"/>
    <lineage>
        <taxon>Eukaryota</taxon>
        <taxon>Fungi</taxon>
        <taxon>Dikarya</taxon>
        <taxon>Ascomycota</taxon>
        <taxon>Pezizomycotina</taxon>
        <taxon>Sordariomycetes</taxon>
        <taxon>Hypocreomycetidae</taxon>
        <taxon>Hypocreales</taxon>
        <taxon>Hypocreaceae</taxon>
        <taxon>Trichoderma</taxon>
    </lineage>
</organism>
<reference evidence="1 2" key="1">
    <citation type="submission" date="2016-07" db="EMBL/GenBank/DDBJ databases">
        <title>Multiple horizontal gene transfer events from other fungi enriched the ability of initially mycotrophic Trichoderma (Ascomycota) to feed on dead plant biomass.</title>
        <authorList>
            <consortium name="DOE Joint Genome Institute"/>
            <person name="Aerts A."/>
            <person name="Atanasova L."/>
            <person name="Chenthamara K."/>
            <person name="Zhang J."/>
            <person name="Grujic M."/>
            <person name="Henrissat B."/>
            <person name="Kuo A."/>
            <person name="Salamov A."/>
            <person name="Lipzen A."/>
            <person name="Labutti K."/>
            <person name="Barry K."/>
            <person name="Miao Y."/>
            <person name="Rahimi M.J."/>
            <person name="Shen Q."/>
            <person name="Grigoriev I.V."/>
            <person name="Kubicek C.P."/>
            <person name="Druzhinina I.S."/>
        </authorList>
    </citation>
    <scope>NUCLEOTIDE SEQUENCE [LARGE SCALE GENOMIC DNA]</scope>
    <source>
        <strain evidence="1 2">CBS 433.97</strain>
    </source>
</reference>
<protein>
    <submittedName>
        <fullName evidence="1">Uncharacterized protein</fullName>
    </submittedName>
</protein>
<dbReference type="AlphaFoldDB" id="A0A2T3Z5L0"/>
<name>A0A2T3Z5L0_TRIA4</name>
<feature type="non-terminal residue" evidence="1">
    <location>
        <position position="1"/>
    </location>
</feature>
<evidence type="ECO:0000313" key="2">
    <source>
        <dbReference type="Proteomes" id="UP000240493"/>
    </source>
</evidence>
<gene>
    <name evidence="1" type="ORF">M441DRAFT_143083</name>
</gene>
<dbReference type="Proteomes" id="UP000240493">
    <property type="component" value="Unassembled WGS sequence"/>
</dbReference>
<keyword evidence="2" id="KW-1185">Reference proteome</keyword>
<proteinExistence type="predicted"/>
<dbReference type="OrthoDB" id="10378868at2759"/>
<sequence>ASSPATVGCTQAAISLVPADPTFSVCRFLSDQDQPPAPGMKQAPNKAEAESKMLVKLREFDAKFGNSVAGRSPAHN</sequence>
<evidence type="ECO:0000313" key="1">
    <source>
        <dbReference type="EMBL" id="PTB40108.1"/>
    </source>
</evidence>
<dbReference type="EMBL" id="KZ679263">
    <property type="protein sequence ID" value="PTB40108.1"/>
    <property type="molecule type" value="Genomic_DNA"/>
</dbReference>